<reference evidence="1" key="1">
    <citation type="submission" date="2020-11" db="EMBL/GenBank/DDBJ databases">
        <authorList>
            <consortium name="DOE Joint Genome Institute"/>
            <person name="Ahrendt S."/>
            <person name="Riley R."/>
            <person name="Andreopoulos W."/>
            <person name="Labutti K."/>
            <person name="Pangilinan J."/>
            <person name="Ruiz-Duenas F.J."/>
            <person name="Barrasa J.M."/>
            <person name="Sanchez-Garcia M."/>
            <person name="Camarero S."/>
            <person name="Miyauchi S."/>
            <person name="Serrano A."/>
            <person name="Linde D."/>
            <person name="Babiker R."/>
            <person name="Drula E."/>
            <person name="Ayuso-Fernandez I."/>
            <person name="Pacheco R."/>
            <person name="Padilla G."/>
            <person name="Ferreira P."/>
            <person name="Barriuso J."/>
            <person name="Kellner H."/>
            <person name="Castanera R."/>
            <person name="Alfaro M."/>
            <person name="Ramirez L."/>
            <person name="Pisabarro A.G."/>
            <person name="Kuo A."/>
            <person name="Tritt A."/>
            <person name="Lipzen A."/>
            <person name="He G."/>
            <person name="Yan M."/>
            <person name="Ng V."/>
            <person name="Cullen D."/>
            <person name="Martin F."/>
            <person name="Rosso M.-N."/>
            <person name="Henrissat B."/>
            <person name="Hibbett D."/>
            <person name="Martinez A.T."/>
            <person name="Grigoriev I.V."/>
        </authorList>
    </citation>
    <scope>NUCLEOTIDE SEQUENCE</scope>
    <source>
        <strain evidence="1">CIRM-BRFM 674</strain>
    </source>
</reference>
<comment type="caution">
    <text evidence="1">The sequence shown here is derived from an EMBL/GenBank/DDBJ whole genome shotgun (WGS) entry which is preliminary data.</text>
</comment>
<dbReference type="AlphaFoldDB" id="A0A9P6CY39"/>
<protein>
    <recommendedName>
        <fullName evidence="3">F-box domain-containing protein</fullName>
    </recommendedName>
</protein>
<evidence type="ECO:0008006" key="3">
    <source>
        <dbReference type="Google" id="ProtNLM"/>
    </source>
</evidence>
<dbReference type="CDD" id="cd09917">
    <property type="entry name" value="F-box_SF"/>
    <property type="match status" value="1"/>
</dbReference>
<accession>A0A9P6CY39</accession>
<organism evidence="1 2">
    <name type="scientific">Pholiota conissans</name>
    <dbReference type="NCBI Taxonomy" id="109636"/>
    <lineage>
        <taxon>Eukaryota</taxon>
        <taxon>Fungi</taxon>
        <taxon>Dikarya</taxon>
        <taxon>Basidiomycota</taxon>
        <taxon>Agaricomycotina</taxon>
        <taxon>Agaricomycetes</taxon>
        <taxon>Agaricomycetidae</taxon>
        <taxon>Agaricales</taxon>
        <taxon>Agaricineae</taxon>
        <taxon>Strophariaceae</taxon>
        <taxon>Pholiota</taxon>
    </lineage>
</organism>
<dbReference type="EMBL" id="MU155300">
    <property type="protein sequence ID" value="KAF9476258.1"/>
    <property type="molecule type" value="Genomic_DNA"/>
</dbReference>
<sequence length="588" mass="67018">MTDSLLSLPEDLCIRILVNLDGRSLVRCAMYHIQLYLDGLKDAGMSTATTHDRMGDLLRHRQAWFTQKWSGFVNALGPSYQEISTRKLGEGVIAQTDEDGNHLEIIWLSTDSSAEGRVIEHNLNFGTSEFCIDTSQDVFAFIERISSAYPDDEDIGDYEIDTNTHHPLARRSALYCSDDNMFNNPKLQISDNILVLWTSQHRPRVLIWNWKTGKLLQDTRIYGSRYSVKLGYIYDFDFLGTANFAFITCPTGCGSIDLYNGRIYLARLNLPPLTQDATLDRLFIKAYPNATYAHPTPRNQFIVNLEEQIHLFELFYEVSRENNHQHYVSLTMHGTGIDKPAVTVPWEDWGPANTTINETTRSGIVRMIRPAYGQRVVSEYIPPDINFEPLKRVEIKDFTLSAVLAADGIQTTFCMGQDKPSGVLVKSKTIRSPIFGHDVVGRLPYVSYLPELRLDVRAYSMIAMCEEGVVAVTPFRYEIEVFYFTTCRTLFDLRLTGNVGPQVDRTTLYSRERGEIQDDEKGFGNVREDMPCRKPHQAYNVSCKGGSVRVANGVFTGWWALKARMEKNVFDNKLERQNDYKLPTYLAS</sequence>
<keyword evidence="2" id="KW-1185">Reference proteome</keyword>
<name>A0A9P6CY39_9AGAR</name>
<dbReference type="OrthoDB" id="2745718at2759"/>
<dbReference type="Proteomes" id="UP000807469">
    <property type="component" value="Unassembled WGS sequence"/>
</dbReference>
<gene>
    <name evidence="1" type="ORF">BDN70DRAFT_923396</name>
</gene>
<evidence type="ECO:0000313" key="2">
    <source>
        <dbReference type="Proteomes" id="UP000807469"/>
    </source>
</evidence>
<proteinExistence type="predicted"/>
<evidence type="ECO:0000313" key="1">
    <source>
        <dbReference type="EMBL" id="KAF9476258.1"/>
    </source>
</evidence>